<organism evidence="2 3">
    <name type="scientific">Monosiga brevicollis</name>
    <name type="common">Choanoflagellate</name>
    <dbReference type="NCBI Taxonomy" id="81824"/>
    <lineage>
        <taxon>Eukaryota</taxon>
        <taxon>Choanoflagellata</taxon>
        <taxon>Craspedida</taxon>
        <taxon>Salpingoecidae</taxon>
        <taxon>Monosiga</taxon>
    </lineage>
</organism>
<dbReference type="InterPro" id="IPR006886">
    <property type="entry name" value="RNA_pol_III_Rpc5"/>
</dbReference>
<feature type="region of interest" description="Disordered" evidence="1">
    <location>
        <begin position="1"/>
        <end position="38"/>
    </location>
</feature>
<keyword evidence="3" id="KW-1185">Reference proteome</keyword>
<dbReference type="PANTHER" id="PTHR12069:SF0">
    <property type="entry name" value="DNA-DIRECTED RNA POLYMERASE III SUBUNIT RPC5"/>
    <property type="match status" value="1"/>
</dbReference>
<proteinExistence type="predicted"/>
<evidence type="ECO:0000313" key="3">
    <source>
        <dbReference type="Proteomes" id="UP000001357"/>
    </source>
</evidence>
<evidence type="ECO:0000313" key="2">
    <source>
        <dbReference type="EMBL" id="EDQ86070.1"/>
    </source>
</evidence>
<dbReference type="EMBL" id="CH991569">
    <property type="protein sequence ID" value="EDQ86070.1"/>
    <property type="molecule type" value="Genomic_DNA"/>
</dbReference>
<protein>
    <recommendedName>
        <fullName evidence="4">DNA-directed RNA polymerase III subunit RPC5</fullName>
    </recommendedName>
</protein>
<dbReference type="OMA" id="NEMDWAK"/>
<dbReference type="GeneID" id="5894463"/>
<dbReference type="Pfam" id="PF04801">
    <property type="entry name" value="RPC5"/>
    <property type="match status" value="1"/>
</dbReference>
<name>A9V961_MONBE</name>
<dbReference type="STRING" id="81824.A9V961"/>
<dbReference type="eggNOG" id="KOG2354">
    <property type="taxonomic scope" value="Eukaryota"/>
</dbReference>
<feature type="region of interest" description="Disordered" evidence="1">
    <location>
        <begin position="199"/>
        <end position="225"/>
    </location>
</feature>
<accession>A9V961</accession>
<gene>
    <name evidence="2" type="ORF">MONBRDRAFT_34021</name>
</gene>
<reference evidence="2 3" key="1">
    <citation type="journal article" date="2008" name="Nature">
        <title>The genome of the choanoflagellate Monosiga brevicollis and the origin of metazoans.</title>
        <authorList>
            <consortium name="JGI Sequencing"/>
            <person name="King N."/>
            <person name="Westbrook M.J."/>
            <person name="Young S.L."/>
            <person name="Kuo A."/>
            <person name="Abedin M."/>
            <person name="Chapman J."/>
            <person name="Fairclough S."/>
            <person name="Hellsten U."/>
            <person name="Isogai Y."/>
            <person name="Letunic I."/>
            <person name="Marr M."/>
            <person name="Pincus D."/>
            <person name="Putnam N."/>
            <person name="Rokas A."/>
            <person name="Wright K.J."/>
            <person name="Zuzow R."/>
            <person name="Dirks W."/>
            <person name="Good M."/>
            <person name="Goodstein D."/>
            <person name="Lemons D."/>
            <person name="Li W."/>
            <person name="Lyons J.B."/>
            <person name="Morris A."/>
            <person name="Nichols S."/>
            <person name="Richter D.J."/>
            <person name="Salamov A."/>
            <person name="Bork P."/>
            <person name="Lim W.A."/>
            <person name="Manning G."/>
            <person name="Miller W.T."/>
            <person name="McGinnis W."/>
            <person name="Shapiro H."/>
            <person name="Tjian R."/>
            <person name="Grigoriev I.V."/>
            <person name="Rokhsar D."/>
        </authorList>
    </citation>
    <scope>NUCLEOTIDE SEQUENCE [LARGE SCALE GENOMIC DNA]</scope>
    <source>
        <strain evidence="3">MX1 / ATCC 50154</strain>
    </source>
</reference>
<feature type="region of interest" description="Disordered" evidence="1">
    <location>
        <begin position="126"/>
        <end position="145"/>
    </location>
</feature>
<dbReference type="GO" id="GO:0006351">
    <property type="term" value="P:DNA-templated transcription"/>
    <property type="evidence" value="ECO:0007669"/>
    <property type="project" value="InterPro"/>
</dbReference>
<dbReference type="PANTHER" id="PTHR12069">
    <property type="entry name" value="DNA-DIRECTED RNA POLYMERASES III 80 KDA POLYPEPTIDE RNA POLYMERASE III SUBUNIT 5"/>
    <property type="match status" value="1"/>
</dbReference>
<dbReference type="InParanoid" id="A9V961"/>
<sequence>MSEAMDTSGEAVVKREVTDDADVADQPTNTANLMKGDGDVIEDDDDDPVIAELNVFVSTALQEQLYLYQYPMRSALRPFVSGDGNLESRFRPKAQAVELKVPIEPDNNPHYDFPKGEELADLANEPYPQAKSDPEGSNDEGNTKTFPSGLMDHLLMTSTCTPQASPYAAALIHRGEVHVAPLRNVFQLRPNLHHLDEAEARQKAAKAAGNEEEAADGPAESDSRVRVKVKRVETARAAAARKKSYAHMRQQIDEETWVPLQYRHSSTRVAMEQRELLRSTAAMPIPLEMTPEEYVNRLNAQASDSRQQTTRKTPSIKESTRLMTLADMKKLPLKDMLRHFLRQAEALRYSDICKHVAPGEHYQLKRLLPSMALLINGVWVARSPLVHPDACNSFYTGAPAERMQAARDYALWRFAYGKVVTKAQVMKYGKLREPDAGQVLENLTKQDSSRLHHLKIPEDASFQSSHPDLVKKMQPIFIEFQRDLYERLDIDEEHRKETAQR</sequence>
<dbReference type="KEGG" id="mbr:MONBRDRAFT_34021"/>
<evidence type="ECO:0000256" key="1">
    <source>
        <dbReference type="SAM" id="MobiDB-lite"/>
    </source>
</evidence>
<dbReference type="RefSeq" id="XP_001749264.1">
    <property type="nucleotide sequence ID" value="XM_001749212.1"/>
</dbReference>
<dbReference type="Proteomes" id="UP000001357">
    <property type="component" value="Unassembled WGS sequence"/>
</dbReference>
<dbReference type="GO" id="GO:0005666">
    <property type="term" value="C:RNA polymerase III complex"/>
    <property type="evidence" value="ECO:0000318"/>
    <property type="project" value="GO_Central"/>
</dbReference>
<dbReference type="AlphaFoldDB" id="A9V961"/>
<evidence type="ECO:0008006" key="4">
    <source>
        <dbReference type="Google" id="ProtNLM"/>
    </source>
</evidence>
<dbReference type="FunCoup" id="A9V961">
    <property type="interactions" value="1315"/>
</dbReference>